<feature type="domain" description="NarG-like" evidence="8">
    <location>
        <begin position="71"/>
        <end position="219"/>
    </location>
</feature>
<keyword evidence="10" id="KW-1185">Reference proteome</keyword>
<evidence type="ECO:0000256" key="5">
    <source>
        <dbReference type="ARBA" id="ARBA00023002"/>
    </source>
</evidence>
<dbReference type="EMBL" id="QFXC01000013">
    <property type="protein sequence ID" value="RDH81081.1"/>
    <property type="molecule type" value="Genomic_DNA"/>
</dbReference>
<accession>A0A370D835</accession>
<gene>
    <name evidence="9" type="ORF">DIZ80_13260</name>
</gene>
<feature type="transmembrane region" description="Helical" evidence="7">
    <location>
        <begin position="195"/>
        <end position="213"/>
    </location>
</feature>
<comment type="subcellular location">
    <subcellularLocation>
        <location evidence="1">Cell membrane</location>
        <topology evidence="1">Multi-pass membrane protein</topology>
    </subcellularLocation>
</comment>
<keyword evidence="4 7" id="KW-1133">Transmembrane helix</keyword>
<name>A0A370D835_9GAMM</name>
<reference evidence="9 10" key="1">
    <citation type="journal article" date="2018" name="ISME J.">
        <title>Endosymbiont genomes yield clues of tubeworm success.</title>
        <authorList>
            <person name="Li Y."/>
            <person name="Liles M.R."/>
            <person name="Halanych K.M."/>
        </authorList>
    </citation>
    <scope>NUCLEOTIDE SEQUENCE [LARGE SCALE GENOMIC DNA]</scope>
    <source>
        <strain evidence="9">A1464</strain>
    </source>
</reference>
<evidence type="ECO:0000256" key="4">
    <source>
        <dbReference type="ARBA" id="ARBA00022989"/>
    </source>
</evidence>
<dbReference type="Pfam" id="PF02665">
    <property type="entry name" value="Nitrate_red_gam"/>
    <property type="match status" value="1"/>
</dbReference>
<evidence type="ECO:0000256" key="3">
    <source>
        <dbReference type="ARBA" id="ARBA00022692"/>
    </source>
</evidence>
<evidence type="ECO:0000313" key="9">
    <source>
        <dbReference type="EMBL" id="RDH81081.1"/>
    </source>
</evidence>
<comment type="caution">
    <text evidence="9">The sequence shown here is derived from an EMBL/GenBank/DDBJ whole genome shotgun (WGS) entry which is preliminary data.</text>
</comment>
<dbReference type="SUPFAM" id="SSF103501">
    <property type="entry name" value="Respiratory nitrate reductase 1 gamma chain"/>
    <property type="match status" value="1"/>
</dbReference>
<protein>
    <submittedName>
        <fullName evidence="9">Nitrate reductase</fullName>
    </submittedName>
</protein>
<sequence length="269" mass="30137">MSTFIALLLSAATVFMILGLMRKARQYRATPAPLKIPVTPAPKTTGGVVLRLAKEVVLFASLFRSNKWTWLFGWLFHVSLLLAFVRHLRYIIDPDGMFGFMMPVIGLWIVQIAGQYAAFGMLIGLGGLLARRFLVARVRYISAPSDYLMLILIMMIAFSGFLMSFVSGFTVDIVAVKVFMLGIMNFDLQNLPEGTALLVHLLLVAVLGFVLPISKLLHIPGVFYAPTRNQVDNPREKRHIADWAKPLDETRENYPELVAARQPKTEEAK</sequence>
<dbReference type="InterPro" id="IPR023234">
    <property type="entry name" value="NarG-like_domain"/>
</dbReference>
<dbReference type="InterPro" id="IPR036197">
    <property type="entry name" value="NarG-like_sf"/>
</dbReference>
<feature type="transmembrane region" description="Helical" evidence="7">
    <location>
        <begin position="147"/>
        <end position="175"/>
    </location>
</feature>
<keyword evidence="6 7" id="KW-0472">Membrane</keyword>
<evidence type="ECO:0000259" key="8">
    <source>
        <dbReference type="Pfam" id="PF02665"/>
    </source>
</evidence>
<feature type="transmembrane region" description="Helical" evidence="7">
    <location>
        <begin position="116"/>
        <end position="135"/>
    </location>
</feature>
<keyword evidence="5" id="KW-0560">Oxidoreductase</keyword>
<dbReference type="GO" id="GO:0005886">
    <property type="term" value="C:plasma membrane"/>
    <property type="evidence" value="ECO:0007669"/>
    <property type="project" value="UniProtKB-SubCell"/>
</dbReference>
<dbReference type="GO" id="GO:0016491">
    <property type="term" value="F:oxidoreductase activity"/>
    <property type="evidence" value="ECO:0007669"/>
    <property type="project" value="UniProtKB-KW"/>
</dbReference>
<keyword evidence="3 7" id="KW-0812">Transmembrane</keyword>
<evidence type="ECO:0000256" key="7">
    <source>
        <dbReference type="SAM" id="Phobius"/>
    </source>
</evidence>
<evidence type="ECO:0000256" key="6">
    <source>
        <dbReference type="ARBA" id="ARBA00023136"/>
    </source>
</evidence>
<evidence type="ECO:0000256" key="1">
    <source>
        <dbReference type="ARBA" id="ARBA00004651"/>
    </source>
</evidence>
<evidence type="ECO:0000313" key="10">
    <source>
        <dbReference type="Proteomes" id="UP000254266"/>
    </source>
</evidence>
<dbReference type="Proteomes" id="UP000254266">
    <property type="component" value="Unassembled WGS sequence"/>
</dbReference>
<feature type="transmembrane region" description="Helical" evidence="7">
    <location>
        <begin position="68"/>
        <end position="85"/>
    </location>
</feature>
<keyword evidence="2" id="KW-1003">Cell membrane</keyword>
<organism evidence="9 10">
    <name type="scientific">endosymbiont of Galathealinum brachiosum</name>
    <dbReference type="NCBI Taxonomy" id="2200906"/>
    <lineage>
        <taxon>Bacteria</taxon>
        <taxon>Pseudomonadati</taxon>
        <taxon>Pseudomonadota</taxon>
        <taxon>Gammaproteobacteria</taxon>
        <taxon>sulfur-oxidizing symbionts</taxon>
    </lineage>
</organism>
<proteinExistence type="predicted"/>
<dbReference type="AlphaFoldDB" id="A0A370D835"/>
<dbReference type="Gene3D" id="1.20.950.20">
    <property type="entry name" value="Transmembrane di-heme cytochromes, Chain C"/>
    <property type="match status" value="1"/>
</dbReference>
<evidence type="ECO:0000256" key="2">
    <source>
        <dbReference type="ARBA" id="ARBA00022475"/>
    </source>
</evidence>